<evidence type="ECO:0000256" key="1">
    <source>
        <dbReference type="SAM" id="MobiDB-lite"/>
    </source>
</evidence>
<feature type="region of interest" description="Disordered" evidence="1">
    <location>
        <begin position="1"/>
        <end position="35"/>
    </location>
</feature>
<dbReference type="Pfam" id="PF13561">
    <property type="entry name" value="adh_short_C2"/>
    <property type="match status" value="1"/>
</dbReference>
<accession>A0A914M1S4</accession>
<sequence>MIWGGNTIGEEDEDEETIQDNNNNNHELTASNQIYPVKSPPIGSRFIGKVAIITESNCAIDRATAILLGKEGAKVTIHGTVEKELRETIVKMVRAGISQDNILVVQGVIENDQTLKNLVDKTYNKFGRIDILFSDYAYYNTSRVALESNCAIDRATAILLGKEGAKVTIHGTVEKELRETIVKMVRAGISQDNILVVQGVIENDQTLKNLVDKTYSKFGRIDILVNSAGAIGRQGSNSPASSISNKLKHNINRQNSGSVDSDREENDLLEDDGKPSGSFRNSLASRRRSSHFDSHFDTLFNINLKSITKLTRLCVPYLEKQKGAVVNVSSFGGQQQFSDYAYYNTSRVALDNYCRSIAIKYAKKNVRVNNVSPGFITSESADEESTVNKFYLNWIKEHVPMARGGTAEEIAKVIAFLASDDASYVTGATIVADGAVSIFSKPADFF</sequence>
<dbReference type="WBParaSite" id="Minc3s01166g21346">
    <property type="protein sequence ID" value="Minc3s01166g21346"/>
    <property type="gene ID" value="Minc3s01166g21346"/>
</dbReference>
<feature type="compositionally biased region" description="Polar residues" evidence="1">
    <location>
        <begin position="234"/>
        <end position="245"/>
    </location>
</feature>
<dbReference type="PANTHER" id="PTHR44115:SF11">
    <property type="entry name" value="DEHYDROGENASES, SHORT CHAIN"/>
    <property type="match status" value="1"/>
</dbReference>
<dbReference type="Gene3D" id="3.40.50.720">
    <property type="entry name" value="NAD(P)-binding Rossmann-like Domain"/>
    <property type="match status" value="2"/>
</dbReference>
<dbReference type="Pfam" id="PF00106">
    <property type="entry name" value="adh_short"/>
    <property type="match status" value="2"/>
</dbReference>
<proteinExistence type="predicted"/>
<dbReference type="Proteomes" id="UP000887563">
    <property type="component" value="Unplaced"/>
</dbReference>
<feature type="compositionally biased region" description="Acidic residues" evidence="1">
    <location>
        <begin position="9"/>
        <end position="18"/>
    </location>
</feature>
<dbReference type="PRINTS" id="PR00081">
    <property type="entry name" value="GDHRDH"/>
</dbReference>
<dbReference type="AlphaFoldDB" id="A0A914M1S4"/>
<feature type="region of interest" description="Disordered" evidence="1">
    <location>
        <begin position="233"/>
        <end position="284"/>
    </location>
</feature>
<evidence type="ECO:0000313" key="3">
    <source>
        <dbReference type="WBParaSite" id="Minc3s01166g21346"/>
    </source>
</evidence>
<evidence type="ECO:0000313" key="2">
    <source>
        <dbReference type="Proteomes" id="UP000887563"/>
    </source>
</evidence>
<dbReference type="SUPFAM" id="SSF51735">
    <property type="entry name" value="NAD(P)-binding Rossmann-fold domains"/>
    <property type="match status" value="2"/>
</dbReference>
<protein>
    <submittedName>
        <fullName evidence="3">Uncharacterized protein</fullName>
    </submittedName>
</protein>
<name>A0A914M1S4_MELIC</name>
<dbReference type="InterPro" id="IPR036291">
    <property type="entry name" value="NAD(P)-bd_dom_sf"/>
</dbReference>
<keyword evidence="2" id="KW-1185">Reference proteome</keyword>
<reference evidence="3" key="1">
    <citation type="submission" date="2022-11" db="UniProtKB">
        <authorList>
            <consortium name="WormBaseParasite"/>
        </authorList>
    </citation>
    <scope>IDENTIFICATION</scope>
</reference>
<dbReference type="InterPro" id="IPR002347">
    <property type="entry name" value="SDR_fam"/>
</dbReference>
<dbReference type="PANTHER" id="PTHR44115">
    <property type="entry name" value="PROTEIN CBG09704"/>
    <property type="match status" value="1"/>
</dbReference>
<organism evidence="2 3">
    <name type="scientific">Meloidogyne incognita</name>
    <name type="common">Southern root-knot nematode worm</name>
    <name type="synonym">Oxyuris incognita</name>
    <dbReference type="NCBI Taxonomy" id="6306"/>
    <lineage>
        <taxon>Eukaryota</taxon>
        <taxon>Metazoa</taxon>
        <taxon>Ecdysozoa</taxon>
        <taxon>Nematoda</taxon>
        <taxon>Chromadorea</taxon>
        <taxon>Rhabditida</taxon>
        <taxon>Tylenchina</taxon>
        <taxon>Tylenchomorpha</taxon>
        <taxon>Tylenchoidea</taxon>
        <taxon>Meloidogynidae</taxon>
        <taxon>Meloidogyninae</taxon>
        <taxon>Meloidogyne</taxon>
        <taxon>Meloidogyne incognita group</taxon>
    </lineage>
</organism>